<dbReference type="Proteomes" id="UP000479756">
    <property type="component" value="Unassembled WGS sequence"/>
</dbReference>
<accession>A0A7C9TQ87</accession>
<sequence length="217" mass="24065">MRWDNLFDDLESQLDHELAADDIDVRAEEERLRLARLSLRDRVVRVQESGSGNRGAGNPGSGNSGPGSSRAAPLRIIARDGSRLTVIPANVGKDWIAGDLIDPADRRVPCLLPLDAIAGVSLAREQLADSLEFHPVTDRQRVSLADRLTFAFALRDLCRRRVTIELILEGERMHGTIDRVGRDHLDLAVHDAGVPRRESAVQDYRIVPFSRILLVTV</sequence>
<protein>
    <submittedName>
        <fullName evidence="2">Uncharacterized protein</fullName>
    </submittedName>
</protein>
<dbReference type="AlphaFoldDB" id="A0A7C9TQ87"/>
<dbReference type="EMBL" id="JAAGWZ010000001">
    <property type="protein sequence ID" value="NEM90819.1"/>
    <property type="molecule type" value="Genomic_DNA"/>
</dbReference>
<reference evidence="2 3" key="1">
    <citation type="journal article" date="2014" name="Int. J. Syst. Evol. Microbiol.">
        <title>Description of Galbitalea soli gen. nov., sp. nov., and Frondihabitans sucicola sp. nov.</title>
        <authorList>
            <person name="Kim S.J."/>
            <person name="Lim J.M."/>
            <person name="Ahn J.H."/>
            <person name="Weon H.Y."/>
            <person name="Hamada M."/>
            <person name="Suzuki K."/>
            <person name="Ahn T.Y."/>
            <person name="Kwon S.W."/>
        </authorList>
    </citation>
    <scope>NUCLEOTIDE SEQUENCE [LARGE SCALE GENOMIC DNA]</scope>
    <source>
        <strain evidence="2 3">NBRC 108727</strain>
    </source>
</reference>
<name>A0A7C9TQ87_9MICO</name>
<feature type="region of interest" description="Disordered" evidence="1">
    <location>
        <begin position="48"/>
        <end position="71"/>
    </location>
</feature>
<comment type="caution">
    <text evidence="2">The sequence shown here is derived from an EMBL/GenBank/DDBJ whole genome shotgun (WGS) entry which is preliminary data.</text>
</comment>
<feature type="compositionally biased region" description="Gly residues" evidence="1">
    <location>
        <begin position="52"/>
        <end position="65"/>
    </location>
</feature>
<evidence type="ECO:0000313" key="2">
    <source>
        <dbReference type="EMBL" id="NEM90819.1"/>
    </source>
</evidence>
<evidence type="ECO:0000256" key="1">
    <source>
        <dbReference type="SAM" id="MobiDB-lite"/>
    </source>
</evidence>
<dbReference type="RefSeq" id="WP_163472616.1">
    <property type="nucleotide sequence ID" value="NZ_JAAGWZ010000001.1"/>
</dbReference>
<organism evidence="2 3">
    <name type="scientific">Galbitalea soli</name>
    <dbReference type="NCBI Taxonomy" id="1268042"/>
    <lineage>
        <taxon>Bacteria</taxon>
        <taxon>Bacillati</taxon>
        <taxon>Actinomycetota</taxon>
        <taxon>Actinomycetes</taxon>
        <taxon>Micrococcales</taxon>
        <taxon>Microbacteriaceae</taxon>
        <taxon>Galbitalea</taxon>
    </lineage>
</organism>
<evidence type="ECO:0000313" key="3">
    <source>
        <dbReference type="Proteomes" id="UP000479756"/>
    </source>
</evidence>
<keyword evidence="3" id="KW-1185">Reference proteome</keyword>
<gene>
    <name evidence="2" type="ORF">G3T37_05570</name>
</gene>
<proteinExistence type="predicted"/>